<name>A0A4S8MSL9_DENBC</name>
<evidence type="ECO:0000313" key="2">
    <source>
        <dbReference type="EMBL" id="THV06150.1"/>
    </source>
</evidence>
<accession>A0A4S8MSL9</accession>
<evidence type="ECO:0000313" key="3">
    <source>
        <dbReference type="Proteomes" id="UP000297245"/>
    </source>
</evidence>
<gene>
    <name evidence="2" type="ORF">K435DRAFT_849252</name>
</gene>
<keyword evidence="1" id="KW-1133">Transmembrane helix</keyword>
<sequence>MVEDKYATSTTLPVMVEAKHATSKPRHNFKDKSDTYKSVNSDIDFRYSTLPVSSSNGPLSSQSYKSHPKSYPKPILCYLPLRRRRSTLWLVPERNLSLSISYLTVMEAYSLGLQRSRHTNLYIIGIVLTLILVNPMGILAAPPPPIHGGHQTQAQAPSIEDYIRSCPESEDYYRFIQVMINYRQHQRGQAPDAYRPVFWTQGQFEEAAIEYSQSTGKGLTIMDVISLPHDMDYVVQFCQRKDSSMKEILWERALIAFASTISSQSQHAIVVGHCQDHQSLFASPGAGVLTSWQKYESQAIMWAGKTHKIYCVEVSHWNAVQPVLIWQRDPRHRYLPPEKPA</sequence>
<keyword evidence="3" id="KW-1185">Reference proteome</keyword>
<dbReference type="EMBL" id="ML179044">
    <property type="protein sequence ID" value="THV06150.1"/>
    <property type="molecule type" value="Genomic_DNA"/>
</dbReference>
<proteinExistence type="predicted"/>
<keyword evidence="1" id="KW-0472">Membrane</keyword>
<evidence type="ECO:0000256" key="1">
    <source>
        <dbReference type="SAM" id="Phobius"/>
    </source>
</evidence>
<dbReference type="Proteomes" id="UP000297245">
    <property type="component" value="Unassembled WGS sequence"/>
</dbReference>
<reference evidence="2 3" key="1">
    <citation type="journal article" date="2019" name="Nat. Ecol. Evol.">
        <title>Megaphylogeny resolves global patterns of mushroom evolution.</title>
        <authorList>
            <person name="Varga T."/>
            <person name="Krizsan K."/>
            <person name="Foldi C."/>
            <person name="Dima B."/>
            <person name="Sanchez-Garcia M."/>
            <person name="Sanchez-Ramirez S."/>
            <person name="Szollosi G.J."/>
            <person name="Szarkandi J.G."/>
            <person name="Papp V."/>
            <person name="Albert L."/>
            <person name="Andreopoulos W."/>
            <person name="Angelini C."/>
            <person name="Antonin V."/>
            <person name="Barry K.W."/>
            <person name="Bougher N.L."/>
            <person name="Buchanan P."/>
            <person name="Buyck B."/>
            <person name="Bense V."/>
            <person name="Catcheside P."/>
            <person name="Chovatia M."/>
            <person name="Cooper J."/>
            <person name="Damon W."/>
            <person name="Desjardin D."/>
            <person name="Finy P."/>
            <person name="Geml J."/>
            <person name="Haridas S."/>
            <person name="Hughes K."/>
            <person name="Justo A."/>
            <person name="Karasinski D."/>
            <person name="Kautmanova I."/>
            <person name="Kiss B."/>
            <person name="Kocsube S."/>
            <person name="Kotiranta H."/>
            <person name="LaButti K.M."/>
            <person name="Lechner B.E."/>
            <person name="Liimatainen K."/>
            <person name="Lipzen A."/>
            <person name="Lukacs Z."/>
            <person name="Mihaltcheva S."/>
            <person name="Morgado L.N."/>
            <person name="Niskanen T."/>
            <person name="Noordeloos M.E."/>
            <person name="Ohm R.A."/>
            <person name="Ortiz-Santana B."/>
            <person name="Ovrebo C."/>
            <person name="Racz N."/>
            <person name="Riley R."/>
            <person name="Savchenko A."/>
            <person name="Shiryaev A."/>
            <person name="Soop K."/>
            <person name="Spirin V."/>
            <person name="Szebenyi C."/>
            <person name="Tomsovsky M."/>
            <person name="Tulloss R.E."/>
            <person name="Uehling J."/>
            <person name="Grigoriev I.V."/>
            <person name="Vagvolgyi C."/>
            <person name="Papp T."/>
            <person name="Martin F.M."/>
            <person name="Miettinen O."/>
            <person name="Hibbett D.S."/>
            <person name="Nagy L.G."/>
        </authorList>
    </citation>
    <scope>NUCLEOTIDE SEQUENCE [LARGE SCALE GENOMIC DNA]</scope>
    <source>
        <strain evidence="2 3">CBS 962.96</strain>
    </source>
</reference>
<keyword evidence="1" id="KW-0812">Transmembrane</keyword>
<feature type="transmembrane region" description="Helical" evidence="1">
    <location>
        <begin position="121"/>
        <end position="141"/>
    </location>
</feature>
<protein>
    <submittedName>
        <fullName evidence="2">Uncharacterized protein</fullName>
    </submittedName>
</protein>
<organism evidence="2 3">
    <name type="scientific">Dendrothele bispora (strain CBS 962.96)</name>
    <dbReference type="NCBI Taxonomy" id="1314807"/>
    <lineage>
        <taxon>Eukaryota</taxon>
        <taxon>Fungi</taxon>
        <taxon>Dikarya</taxon>
        <taxon>Basidiomycota</taxon>
        <taxon>Agaricomycotina</taxon>
        <taxon>Agaricomycetes</taxon>
        <taxon>Agaricomycetidae</taxon>
        <taxon>Agaricales</taxon>
        <taxon>Agaricales incertae sedis</taxon>
        <taxon>Dendrothele</taxon>
    </lineage>
</organism>
<dbReference type="AlphaFoldDB" id="A0A4S8MSL9"/>